<comment type="similarity">
    <text evidence="3">Belongs to the FGGY kinase family.</text>
</comment>
<organism evidence="7 8">
    <name type="scientific">Haloarcula mannanilytica</name>
    <dbReference type="NCBI Taxonomy" id="2509225"/>
    <lineage>
        <taxon>Archaea</taxon>
        <taxon>Methanobacteriati</taxon>
        <taxon>Methanobacteriota</taxon>
        <taxon>Stenosarchaea group</taxon>
        <taxon>Halobacteria</taxon>
        <taxon>Halobacteriales</taxon>
        <taxon>Haloarculaceae</taxon>
        <taxon>Haloarcula</taxon>
    </lineage>
</organism>
<comment type="caution">
    <text evidence="7">The sequence shown here is derived from an EMBL/GenBank/DDBJ whole genome shotgun (WGS) entry which is preliminary data.</text>
</comment>
<dbReference type="InterPro" id="IPR000577">
    <property type="entry name" value="Carb_kinase_FGGY"/>
</dbReference>
<dbReference type="PANTHER" id="PTHR43095:SF3">
    <property type="entry name" value="L-XYLULOSE_3-KETO-L-GULONATE KINASE"/>
    <property type="match status" value="1"/>
</dbReference>
<sequence>MSELILGIDAGLTATKAALFTPEGEEVAVGSRETPTERPAPDHREVQLSDLWEVTTEAVREALDHESVDSKDITAVGVAGHGHGLYLLDESGTQVRPGIKSTDSRAAGLTEEWERDGTADRMRERLGYAPFAADPLSLLGWLAREEPASLDRIEHALFCKDYLKFNLTGRVCTDEMEGSVFYGVGDDEYDRGVFAALDLDVSPDVLPEVVPSWKTCGSVTRAAAEATGLSEGTPVASGLHDVGATALGTGAHAAGQAVLILGTWGQSIVVLDDPWPEEGNKVSDEELGLTRRYLDGGYIRYKGLRSAAACLDWFVREFGHDWQRQASDEGVSPYEIYDRVAADVSAGASGLLFHPYLDGSTDEPNDRGGFYGLTSEHTRADMLRSVYEGVAIAQSAGLADLTPDVHVDDVRLGGGGARSEVWSDVFAAAVDTTLLVPAGEETGARGAAICGAIAADVHPDHEHAVDRMVSVARHHEPDPDAAALYSDRRETFESALSAIRPTWKRLIDHRERTYTND</sequence>
<dbReference type="OrthoDB" id="26592at2157"/>
<gene>
    <name evidence="7" type="ORF">Harman_23650</name>
</gene>
<name>A0A4C2EM35_9EURY</name>
<evidence type="ECO:0000256" key="4">
    <source>
        <dbReference type="SAM" id="MobiDB-lite"/>
    </source>
</evidence>
<evidence type="ECO:0000313" key="7">
    <source>
        <dbReference type="EMBL" id="GCF14430.1"/>
    </source>
</evidence>
<accession>A0A4C2EM35</accession>
<dbReference type="Proteomes" id="UP000304382">
    <property type="component" value="Unassembled WGS sequence"/>
</dbReference>
<dbReference type="CDD" id="cd07802">
    <property type="entry name" value="ASKHA_NBD_FGGY_EcLyxK-like"/>
    <property type="match status" value="1"/>
</dbReference>
<keyword evidence="2 3" id="KW-0418">Kinase</keyword>
<dbReference type="InterPro" id="IPR018484">
    <property type="entry name" value="FGGY_N"/>
</dbReference>
<evidence type="ECO:0000313" key="8">
    <source>
        <dbReference type="Proteomes" id="UP000304382"/>
    </source>
</evidence>
<dbReference type="SUPFAM" id="SSF53067">
    <property type="entry name" value="Actin-like ATPase domain"/>
    <property type="match status" value="2"/>
</dbReference>
<dbReference type="PANTHER" id="PTHR43095">
    <property type="entry name" value="SUGAR KINASE"/>
    <property type="match status" value="1"/>
</dbReference>
<dbReference type="Pfam" id="PF02782">
    <property type="entry name" value="FGGY_C"/>
    <property type="match status" value="1"/>
</dbReference>
<dbReference type="AlphaFoldDB" id="A0A4C2EM35"/>
<dbReference type="RefSeq" id="WP_137684017.1">
    <property type="nucleotide sequence ID" value="NZ_BIXZ01000003.1"/>
</dbReference>
<evidence type="ECO:0000259" key="6">
    <source>
        <dbReference type="Pfam" id="PF02782"/>
    </source>
</evidence>
<dbReference type="Gene3D" id="3.30.420.40">
    <property type="match status" value="2"/>
</dbReference>
<evidence type="ECO:0000256" key="3">
    <source>
        <dbReference type="RuleBase" id="RU003733"/>
    </source>
</evidence>
<dbReference type="PIRSF" id="PIRSF000538">
    <property type="entry name" value="GlpK"/>
    <property type="match status" value="1"/>
</dbReference>
<feature type="compositionally biased region" description="Basic and acidic residues" evidence="4">
    <location>
        <begin position="34"/>
        <end position="43"/>
    </location>
</feature>
<dbReference type="GO" id="GO:0016301">
    <property type="term" value="F:kinase activity"/>
    <property type="evidence" value="ECO:0007669"/>
    <property type="project" value="UniProtKB-KW"/>
</dbReference>
<dbReference type="InterPro" id="IPR018485">
    <property type="entry name" value="FGGY_C"/>
</dbReference>
<dbReference type="GO" id="GO:0005975">
    <property type="term" value="P:carbohydrate metabolic process"/>
    <property type="evidence" value="ECO:0007669"/>
    <property type="project" value="InterPro"/>
</dbReference>
<dbReference type="EMBL" id="BIXZ01000003">
    <property type="protein sequence ID" value="GCF14430.1"/>
    <property type="molecule type" value="Genomic_DNA"/>
</dbReference>
<dbReference type="Pfam" id="PF00370">
    <property type="entry name" value="FGGY_N"/>
    <property type="match status" value="1"/>
</dbReference>
<evidence type="ECO:0000256" key="1">
    <source>
        <dbReference type="ARBA" id="ARBA00022679"/>
    </source>
</evidence>
<evidence type="ECO:0000259" key="5">
    <source>
        <dbReference type="Pfam" id="PF00370"/>
    </source>
</evidence>
<dbReference type="PROSITE" id="PS00445">
    <property type="entry name" value="FGGY_KINASES_2"/>
    <property type="match status" value="1"/>
</dbReference>
<dbReference type="GO" id="GO:0016773">
    <property type="term" value="F:phosphotransferase activity, alcohol group as acceptor"/>
    <property type="evidence" value="ECO:0007669"/>
    <property type="project" value="InterPro"/>
</dbReference>
<protein>
    <submittedName>
        <fullName evidence="7">Carbohydrate kinase</fullName>
    </submittedName>
</protein>
<evidence type="ECO:0000256" key="2">
    <source>
        <dbReference type="ARBA" id="ARBA00022777"/>
    </source>
</evidence>
<feature type="domain" description="Carbohydrate kinase FGGY C-terminal" evidence="6">
    <location>
        <begin position="258"/>
        <end position="455"/>
    </location>
</feature>
<keyword evidence="8" id="KW-1185">Reference proteome</keyword>
<dbReference type="InterPro" id="IPR050406">
    <property type="entry name" value="FGGY_Carb_Kinase"/>
</dbReference>
<dbReference type="InterPro" id="IPR043129">
    <property type="entry name" value="ATPase_NBD"/>
</dbReference>
<feature type="domain" description="Carbohydrate kinase FGGY N-terminal" evidence="5">
    <location>
        <begin position="4"/>
        <end position="248"/>
    </location>
</feature>
<feature type="region of interest" description="Disordered" evidence="4">
    <location>
        <begin position="24"/>
        <end position="43"/>
    </location>
</feature>
<reference evidence="7 8" key="1">
    <citation type="submission" date="2019-02" db="EMBL/GenBank/DDBJ databases">
        <title>Haloarcula mannanilyticum sp. nov., a mannan degrading haloarchaeon isolated from commercial salt.</title>
        <authorList>
            <person name="Enomoto S."/>
            <person name="Shimane Y."/>
            <person name="Kamekura M."/>
            <person name="Ito T."/>
            <person name="Moriya O."/>
            <person name="Ihara K."/>
            <person name="Takahashi-Ando N."/>
            <person name="Fukushima Y."/>
            <person name="Yoshida Y."/>
            <person name="Usama R."/>
            <person name="Takai K."/>
            <person name="Minegishi H."/>
        </authorList>
    </citation>
    <scope>NUCLEOTIDE SEQUENCE [LARGE SCALE GENOMIC DNA]</scope>
    <source>
        <strain evidence="7 8">MD130-1</strain>
    </source>
</reference>
<proteinExistence type="inferred from homology"/>
<keyword evidence="1 3" id="KW-0808">Transferase</keyword>
<dbReference type="InterPro" id="IPR018483">
    <property type="entry name" value="Carb_kinase_FGGY_CS"/>
</dbReference>